<sequence>MQSVLKNAVRALFLFSITLLALLIQAVFKALFNPSSNNKNQPMQSDIHYDHQENKVSSYSDNSGRFTKL</sequence>
<dbReference type="Proteomes" id="UP001595453">
    <property type="component" value="Unassembled WGS sequence"/>
</dbReference>
<evidence type="ECO:0000313" key="2">
    <source>
        <dbReference type="EMBL" id="MFC3031052.1"/>
    </source>
</evidence>
<comment type="caution">
    <text evidence="2">The sequence shown here is derived from an EMBL/GenBank/DDBJ whole genome shotgun (WGS) entry which is preliminary data.</text>
</comment>
<dbReference type="EMBL" id="JBHRSD010000001">
    <property type="protein sequence ID" value="MFC3031052.1"/>
    <property type="molecule type" value="Genomic_DNA"/>
</dbReference>
<reference evidence="3" key="1">
    <citation type="journal article" date="2019" name="Int. J. Syst. Evol. Microbiol.">
        <title>The Global Catalogue of Microorganisms (GCM) 10K type strain sequencing project: providing services to taxonomists for standard genome sequencing and annotation.</title>
        <authorList>
            <consortium name="The Broad Institute Genomics Platform"/>
            <consortium name="The Broad Institute Genome Sequencing Center for Infectious Disease"/>
            <person name="Wu L."/>
            <person name="Ma J."/>
        </authorList>
    </citation>
    <scope>NUCLEOTIDE SEQUENCE [LARGE SCALE GENOMIC DNA]</scope>
    <source>
        <strain evidence="3">KCTC 42730</strain>
    </source>
</reference>
<organism evidence="2 3">
    <name type="scientific">Pseudoalteromonas fenneropenaei</name>
    <dbReference type="NCBI Taxonomy" id="1737459"/>
    <lineage>
        <taxon>Bacteria</taxon>
        <taxon>Pseudomonadati</taxon>
        <taxon>Pseudomonadota</taxon>
        <taxon>Gammaproteobacteria</taxon>
        <taxon>Alteromonadales</taxon>
        <taxon>Pseudoalteromonadaceae</taxon>
        <taxon>Pseudoalteromonas</taxon>
    </lineage>
</organism>
<evidence type="ECO:0000256" key="1">
    <source>
        <dbReference type="SAM" id="MobiDB-lite"/>
    </source>
</evidence>
<protein>
    <recommendedName>
        <fullName evidence="4">DUF2633 family protein</fullName>
    </recommendedName>
</protein>
<name>A0ABV7CEW4_9GAMM</name>
<dbReference type="RefSeq" id="WP_377119902.1">
    <property type="nucleotide sequence ID" value="NZ_JBHRSD010000001.1"/>
</dbReference>
<accession>A0ABV7CEW4</accession>
<evidence type="ECO:0008006" key="4">
    <source>
        <dbReference type="Google" id="ProtNLM"/>
    </source>
</evidence>
<feature type="region of interest" description="Disordered" evidence="1">
    <location>
        <begin position="37"/>
        <end position="69"/>
    </location>
</feature>
<feature type="compositionally biased region" description="Polar residues" evidence="1">
    <location>
        <begin position="55"/>
        <end position="69"/>
    </location>
</feature>
<gene>
    <name evidence="2" type="ORF">ACFOEE_00710</name>
</gene>
<keyword evidence="3" id="KW-1185">Reference proteome</keyword>
<evidence type="ECO:0000313" key="3">
    <source>
        <dbReference type="Proteomes" id="UP001595453"/>
    </source>
</evidence>
<proteinExistence type="predicted"/>